<organism evidence="2 3">
    <name type="scientific">Steinernema glaseri</name>
    <dbReference type="NCBI Taxonomy" id="37863"/>
    <lineage>
        <taxon>Eukaryota</taxon>
        <taxon>Metazoa</taxon>
        <taxon>Ecdysozoa</taxon>
        <taxon>Nematoda</taxon>
        <taxon>Chromadorea</taxon>
        <taxon>Rhabditida</taxon>
        <taxon>Tylenchina</taxon>
        <taxon>Panagrolaimomorpha</taxon>
        <taxon>Strongyloidoidea</taxon>
        <taxon>Steinernematidae</taxon>
        <taxon>Steinernema</taxon>
    </lineage>
</organism>
<reference evidence="3" key="1">
    <citation type="submission" date="2016-11" db="UniProtKB">
        <authorList>
            <consortium name="WormBaseParasite"/>
        </authorList>
    </citation>
    <scope>IDENTIFICATION</scope>
</reference>
<protein>
    <submittedName>
        <fullName evidence="3">BTP domain-containing protein</fullName>
    </submittedName>
</protein>
<name>A0A1I7ZH68_9BILA</name>
<feature type="region of interest" description="Disordered" evidence="1">
    <location>
        <begin position="187"/>
        <end position="230"/>
    </location>
</feature>
<feature type="region of interest" description="Disordered" evidence="1">
    <location>
        <begin position="54"/>
        <end position="81"/>
    </location>
</feature>
<feature type="region of interest" description="Disordered" evidence="1">
    <location>
        <begin position="1"/>
        <end position="22"/>
    </location>
</feature>
<proteinExistence type="predicted"/>
<accession>A0A1I7ZH68</accession>
<dbReference type="Proteomes" id="UP000095287">
    <property type="component" value="Unplaced"/>
</dbReference>
<sequence length="230" mass="26086">MERDDQVPSTSGLGAGQEAADRVGNTSHPEIFFDPVLLHSIELLRFVEADHPNGFPPIPEEDTTKRPPNPNNIESSDLPRLSKDQCTAVTKTAITLLAQQVGYRELDEVVMDTLLSVLDNHLTDMMDFFAVCQQRRKEKLSCAFKTNVAQQVLSMFHIRYPGVLRDYYDNSVRASRDNLLKMAQNIVEGKDPEAEDEKPEEPTEIELSLEYTDEWADSEDDDNYSESDFD</sequence>
<evidence type="ECO:0000313" key="3">
    <source>
        <dbReference type="WBParaSite" id="L893_g26501.t1"/>
    </source>
</evidence>
<feature type="compositionally biased region" description="Acidic residues" evidence="1">
    <location>
        <begin position="193"/>
        <end position="204"/>
    </location>
</feature>
<dbReference type="WBParaSite" id="L893_g26501.t1">
    <property type="protein sequence ID" value="L893_g26501.t1"/>
    <property type="gene ID" value="L893_g26501"/>
</dbReference>
<evidence type="ECO:0000313" key="2">
    <source>
        <dbReference type="Proteomes" id="UP000095287"/>
    </source>
</evidence>
<feature type="compositionally biased region" description="Acidic residues" evidence="1">
    <location>
        <begin position="211"/>
        <end position="230"/>
    </location>
</feature>
<dbReference type="AlphaFoldDB" id="A0A1I7ZH68"/>
<keyword evidence="2" id="KW-1185">Reference proteome</keyword>
<evidence type="ECO:0000256" key="1">
    <source>
        <dbReference type="SAM" id="MobiDB-lite"/>
    </source>
</evidence>